<dbReference type="CDD" id="cd06267">
    <property type="entry name" value="PBP1_LacI_sugar_binding-like"/>
    <property type="match status" value="1"/>
</dbReference>
<gene>
    <name evidence="5" type="ORF">HDF15_000260</name>
</gene>
<organism evidence="5 6">
    <name type="scientific">Granulicella mallensis</name>
    <dbReference type="NCBI Taxonomy" id="940614"/>
    <lineage>
        <taxon>Bacteria</taxon>
        <taxon>Pseudomonadati</taxon>
        <taxon>Acidobacteriota</taxon>
        <taxon>Terriglobia</taxon>
        <taxon>Terriglobales</taxon>
        <taxon>Acidobacteriaceae</taxon>
        <taxon>Granulicella</taxon>
    </lineage>
</organism>
<dbReference type="GO" id="GO:0000976">
    <property type="term" value="F:transcription cis-regulatory region binding"/>
    <property type="evidence" value="ECO:0007669"/>
    <property type="project" value="TreeGrafter"/>
</dbReference>
<dbReference type="Pfam" id="PF13377">
    <property type="entry name" value="Peripla_BP_3"/>
    <property type="match status" value="1"/>
</dbReference>
<evidence type="ECO:0000256" key="1">
    <source>
        <dbReference type="ARBA" id="ARBA00023015"/>
    </source>
</evidence>
<protein>
    <submittedName>
        <fullName evidence="5">LacI family transcriptional regulator</fullName>
    </submittedName>
</protein>
<keyword evidence="3" id="KW-0804">Transcription</keyword>
<accession>A0A7W7ZL53</accession>
<dbReference type="InterPro" id="IPR028082">
    <property type="entry name" value="Peripla_BP_I"/>
</dbReference>
<evidence type="ECO:0000259" key="4">
    <source>
        <dbReference type="Pfam" id="PF13377"/>
    </source>
</evidence>
<comment type="caution">
    <text evidence="5">The sequence shown here is derived from an EMBL/GenBank/DDBJ whole genome shotgun (WGS) entry which is preliminary data.</text>
</comment>
<reference evidence="5 6" key="1">
    <citation type="submission" date="2020-08" db="EMBL/GenBank/DDBJ databases">
        <title>Genomic Encyclopedia of Type Strains, Phase IV (KMG-V): Genome sequencing to study the core and pangenomes of soil and plant-associated prokaryotes.</title>
        <authorList>
            <person name="Whitman W."/>
        </authorList>
    </citation>
    <scope>NUCLEOTIDE SEQUENCE [LARGE SCALE GENOMIC DNA]</scope>
    <source>
        <strain evidence="5 6">X5P3</strain>
    </source>
</reference>
<keyword evidence="1" id="KW-0805">Transcription regulation</keyword>
<name>A0A7W7ZL53_9BACT</name>
<dbReference type="PANTHER" id="PTHR30146">
    <property type="entry name" value="LACI-RELATED TRANSCRIPTIONAL REPRESSOR"/>
    <property type="match status" value="1"/>
</dbReference>
<sequence length="268" mass="29496">MSVAAINDVAKMHNYTVNLATSNGSPETENIQVKLMIQRGVEGIVIIPNEQESHSFHYENIEKVPFVALLNPMPGMPVDAVLAQERQGARAVVEHLVEREHRNILFIAEGASTYILRERHEGYRNAMLHAGLKPIECFYGNSQQTLETVLRKQLALSQEGITAAVTGNESATLATIRSLRSLGKIKAPSLCLMGFDDFPAADLLIPPVSIIRTPVTEMATLAINMLFGKIEHSELKSEGNVSLPVELIQRESNDRKSGHAIARAPSRR</sequence>
<dbReference type="Proteomes" id="UP000584867">
    <property type="component" value="Unassembled WGS sequence"/>
</dbReference>
<dbReference type="InterPro" id="IPR046335">
    <property type="entry name" value="LacI/GalR-like_sensor"/>
</dbReference>
<evidence type="ECO:0000256" key="2">
    <source>
        <dbReference type="ARBA" id="ARBA00023125"/>
    </source>
</evidence>
<evidence type="ECO:0000256" key="3">
    <source>
        <dbReference type="ARBA" id="ARBA00023163"/>
    </source>
</evidence>
<dbReference type="SUPFAM" id="SSF53822">
    <property type="entry name" value="Periplasmic binding protein-like I"/>
    <property type="match status" value="1"/>
</dbReference>
<proteinExistence type="predicted"/>
<dbReference type="GO" id="GO:0003700">
    <property type="term" value="F:DNA-binding transcription factor activity"/>
    <property type="evidence" value="ECO:0007669"/>
    <property type="project" value="TreeGrafter"/>
</dbReference>
<keyword evidence="2" id="KW-0238">DNA-binding</keyword>
<feature type="domain" description="Transcriptional regulator LacI/GalR-like sensor" evidence="4">
    <location>
        <begin position="93"/>
        <end position="252"/>
    </location>
</feature>
<evidence type="ECO:0000313" key="6">
    <source>
        <dbReference type="Proteomes" id="UP000584867"/>
    </source>
</evidence>
<dbReference type="PANTHER" id="PTHR30146:SF109">
    <property type="entry name" value="HTH-TYPE TRANSCRIPTIONAL REGULATOR GALS"/>
    <property type="match status" value="1"/>
</dbReference>
<dbReference type="Gene3D" id="3.40.50.2300">
    <property type="match status" value="2"/>
</dbReference>
<dbReference type="AlphaFoldDB" id="A0A7W7ZL53"/>
<evidence type="ECO:0000313" key="5">
    <source>
        <dbReference type="EMBL" id="MBB5061935.1"/>
    </source>
</evidence>
<dbReference type="EMBL" id="JACHIO010000001">
    <property type="protein sequence ID" value="MBB5061935.1"/>
    <property type="molecule type" value="Genomic_DNA"/>
</dbReference>